<keyword evidence="7" id="KW-1185">Reference proteome</keyword>
<dbReference type="InterPro" id="IPR054126">
    <property type="entry name" value="CprB_TetR_C"/>
</dbReference>
<feature type="domain" description="HTH tetR-type" evidence="5">
    <location>
        <begin position="14"/>
        <end position="74"/>
    </location>
</feature>
<dbReference type="KEGG" id="maur:BOH66_16215"/>
<gene>
    <name evidence="6" type="ORF">BOH66_16215</name>
</gene>
<evidence type="ECO:0000313" key="6">
    <source>
        <dbReference type="EMBL" id="APZ35602.1"/>
    </source>
</evidence>
<name>A0A1P8UBZ4_9MICO</name>
<dbReference type="PRINTS" id="PR00455">
    <property type="entry name" value="HTHTETR"/>
</dbReference>
<dbReference type="GO" id="GO:0000976">
    <property type="term" value="F:transcription cis-regulatory region binding"/>
    <property type="evidence" value="ECO:0007669"/>
    <property type="project" value="TreeGrafter"/>
</dbReference>
<dbReference type="Proteomes" id="UP000187185">
    <property type="component" value="Chromosome"/>
</dbReference>
<feature type="DNA-binding region" description="H-T-H motif" evidence="4">
    <location>
        <begin position="37"/>
        <end position="56"/>
    </location>
</feature>
<dbReference type="InterPro" id="IPR050109">
    <property type="entry name" value="HTH-type_TetR-like_transc_reg"/>
</dbReference>
<dbReference type="EMBL" id="CP018762">
    <property type="protein sequence ID" value="APZ35602.1"/>
    <property type="molecule type" value="Genomic_DNA"/>
</dbReference>
<dbReference type="GO" id="GO:0003700">
    <property type="term" value="F:DNA-binding transcription factor activity"/>
    <property type="evidence" value="ECO:0007669"/>
    <property type="project" value="TreeGrafter"/>
</dbReference>
<protein>
    <recommendedName>
        <fullName evidence="5">HTH tetR-type domain-containing protein</fullName>
    </recommendedName>
</protein>
<evidence type="ECO:0000256" key="1">
    <source>
        <dbReference type="ARBA" id="ARBA00023015"/>
    </source>
</evidence>
<dbReference type="SUPFAM" id="SSF46689">
    <property type="entry name" value="Homeodomain-like"/>
    <property type="match status" value="1"/>
</dbReference>
<dbReference type="InterPro" id="IPR001647">
    <property type="entry name" value="HTH_TetR"/>
</dbReference>
<reference evidence="6 7" key="1">
    <citation type="submission" date="2016-12" db="EMBL/GenBank/DDBJ databases">
        <title>Complete genome sequence of Microbacterium aurum KACC 15219.</title>
        <authorList>
            <person name="Jung Y."/>
            <person name="Shin J.-H."/>
            <person name="Lee Y.-J."/>
            <person name="Yi H."/>
            <person name="Bahn Y.-S."/>
            <person name="Kim J.F."/>
            <person name="Lee D.-W."/>
        </authorList>
    </citation>
    <scope>NUCLEOTIDE SEQUENCE [LARGE SCALE GENOMIC DNA]</scope>
    <source>
        <strain evidence="6 7">KACC 15219</strain>
    </source>
</reference>
<organism evidence="6 7">
    <name type="scientific">Microbacterium aurum</name>
    <dbReference type="NCBI Taxonomy" id="36805"/>
    <lineage>
        <taxon>Bacteria</taxon>
        <taxon>Bacillati</taxon>
        <taxon>Actinomycetota</taxon>
        <taxon>Actinomycetes</taxon>
        <taxon>Micrococcales</taxon>
        <taxon>Microbacteriaceae</taxon>
        <taxon>Microbacterium</taxon>
    </lineage>
</organism>
<keyword evidence="3" id="KW-0804">Transcription</keyword>
<dbReference type="RefSeq" id="WP_076691964.1">
    <property type="nucleotide sequence ID" value="NZ_CP018762.1"/>
</dbReference>
<dbReference type="OrthoDB" id="3237195at2"/>
<dbReference type="PANTHER" id="PTHR30055:SF234">
    <property type="entry name" value="HTH-TYPE TRANSCRIPTIONAL REGULATOR BETI"/>
    <property type="match status" value="1"/>
</dbReference>
<dbReference type="InterPro" id="IPR009057">
    <property type="entry name" value="Homeodomain-like_sf"/>
</dbReference>
<accession>A0A1P8UBZ4</accession>
<sequence>MPEADEKRKRAHGLLTRQALLVAAGTVFSRVPYADARLKDIADEAGISQGSLYFHFGNKADVAKAVLEEQQARMAGVLLRVTESERRGLERLIRLFSGLAELVATDELVQAGIRLAVQPAIDVEDEARTPYASWVLVAAEILRDGVEDRSVSGDVPIGQMAEFLNEVFVGAQTLAGLEDKWASLPARVRAAEPMIRLLLSPQREHGAA</sequence>
<evidence type="ECO:0000256" key="2">
    <source>
        <dbReference type="ARBA" id="ARBA00023125"/>
    </source>
</evidence>
<dbReference type="AlphaFoldDB" id="A0A1P8UBZ4"/>
<evidence type="ECO:0000259" key="5">
    <source>
        <dbReference type="PROSITE" id="PS50977"/>
    </source>
</evidence>
<evidence type="ECO:0000313" key="7">
    <source>
        <dbReference type="Proteomes" id="UP000187185"/>
    </source>
</evidence>
<dbReference type="Gene3D" id="1.10.357.10">
    <property type="entry name" value="Tetracycline Repressor, domain 2"/>
    <property type="match status" value="1"/>
</dbReference>
<proteinExistence type="predicted"/>
<keyword evidence="1" id="KW-0805">Transcription regulation</keyword>
<keyword evidence="2 4" id="KW-0238">DNA-binding</keyword>
<dbReference type="PROSITE" id="PS50977">
    <property type="entry name" value="HTH_TETR_2"/>
    <property type="match status" value="1"/>
</dbReference>
<evidence type="ECO:0000256" key="4">
    <source>
        <dbReference type="PROSITE-ProRule" id="PRU00335"/>
    </source>
</evidence>
<dbReference type="PANTHER" id="PTHR30055">
    <property type="entry name" value="HTH-TYPE TRANSCRIPTIONAL REGULATOR RUTR"/>
    <property type="match status" value="1"/>
</dbReference>
<dbReference type="InterPro" id="IPR036271">
    <property type="entry name" value="Tet_transcr_reg_TetR-rel_C_sf"/>
</dbReference>
<dbReference type="SUPFAM" id="SSF48498">
    <property type="entry name" value="Tetracyclin repressor-like, C-terminal domain"/>
    <property type="match status" value="1"/>
</dbReference>
<dbReference type="Pfam" id="PF21935">
    <property type="entry name" value="TetR_C_45"/>
    <property type="match status" value="1"/>
</dbReference>
<evidence type="ECO:0000256" key="3">
    <source>
        <dbReference type="ARBA" id="ARBA00023163"/>
    </source>
</evidence>
<dbReference type="Pfam" id="PF00440">
    <property type="entry name" value="TetR_N"/>
    <property type="match status" value="1"/>
</dbReference>